<proteinExistence type="predicted"/>
<dbReference type="AlphaFoldDB" id="A0A9P0J7P0"/>
<reference evidence="2" key="1">
    <citation type="submission" date="2022-02" db="EMBL/GenBank/DDBJ databases">
        <authorList>
            <person name="King R."/>
        </authorList>
    </citation>
    <scope>NUCLEOTIDE SEQUENCE</scope>
</reference>
<accession>A0A9P0J7P0</accession>
<reference evidence="2" key="2">
    <citation type="submission" date="2022-10" db="EMBL/GenBank/DDBJ databases">
        <authorList>
            <consortium name="ENA_rothamsted_submissions"/>
            <consortium name="culmorum"/>
            <person name="King R."/>
        </authorList>
    </citation>
    <scope>NUCLEOTIDE SEQUENCE</scope>
</reference>
<name>A0A9P0J7P0_APHGO</name>
<feature type="coiled-coil region" evidence="1">
    <location>
        <begin position="28"/>
        <end position="69"/>
    </location>
</feature>
<feature type="coiled-coil region" evidence="1">
    <location>
        <begin position="532"/>
        <end position="580"/>
    </location>
</feature>
<organism evidence="2 3">
    <name type="scientific">Aphis gossypii</name>
    <name type="common">Cotton aphid</name>
    <dbReference type="NCBI Taxonomy" id="80765"/>
    <lineage>
        <taxon>Eukaryota</taxon>
        <taxon>Metazoa</taxon>
        <taxon>Ecdysozoa</taxon>
        <taxon>Arthropoda</taxon>
        <taxon>Hexapoda</taxon>
        <taxon>Insecta</taxon>
        <taxon>Pterygota</taxon>
        <taxon>Neoptera</taxon>
        <taxon>Paraneoptera</taxon>
        <taxon>Hemiptera</taxon>
        <taxon>Sternorrhyncha</taxon>
        <taxon>Aphidomorpha</taxon>
        <taxon>Aphidoidea</taxon>
        <taxon>Aphididae</taxon>
        <taxon>Aphidini</taxon>
        <taxon>Aphis</taxon>
        <taxon>Aphis</taxon>
    </lineage>
</organism>
<dbReference type="Proteomes" id="UP001154329">
    <property type="component" value="Chromosome 3"/>
</dbReference>
<evidence type="ECO:0000313" key="3">
    <source>
        <dbReference type="Proteomes" id="UP001154329"/>
    </source>
</evidence>
<protein>
    <submittedName>
        <fullName evidence="2">Uncharacterized protein</fullName>
    </submittedName>
</protein>
<gene>
    <name evidence="2" type="ORF">APHIGO_LOCUS8208</name>
</gene>
<keyword evidence="3" id="KW-1185">Reference proteome</keyword>
<dbReference type="OrthoDB" id="6620094at2759"/>
<sequence length="697" mass="83248">MDFENSFIPIWEESPEVYYEPVILEKKLDKIEKEFDEIQYKCSELEKENEILRTEIKTKEKENTDLNNLFKGNTAKLPFYQSKIVELTKEIKELNFDKKNEVMVKDILKKKYEEMKKKTIETVESYMALKTAYKNQEKINEKLKIEKKQDIKNKDRIKAENDKAKTKTDELQIQNKGFKEQLNHYEEELRSKNIMIIELTRRNQILASNIENALTKTNNLEEKVKFLEKKIKTMNKECSESIIKHKSLLYELNVLREKLNDSDELRTTMEGMRGNERSLNKKINTCVQMLAAAKVENEKLIEIAHQLEKKKTRSVCVREDIAPIKRDLQECMTKNMELINKFSNMDCPFYQSSYGKTEDKEPKIKCGSLTERHYENKIFALEQKIKTLHSEINRRDEEHLKYRDVVIKCLYDSKAAKDKLKTTNTLLEKQKYEIIYDKLDVLDKDSKIKKLKIQKNNLDNHLKLYNKQSTLLCKKNRDHILKIESMKKESMRANKIFQDSEQNNDDLQKKTEQLEICTKNIEMQIKNNEKCKKIQQSEVDKLQGSNEELQKKMYKIQEDLNTANQKINELTNSISQFQAENEYKHKIQCQYINDGKIKNQKLLIQNKKLIFENKCLSKLKDDNKLLNFKLMTEERRLSYLQRKNNKLFNEKERKINTRTIPEIVVPDLKKSRRIQHSLIRKFIKKESTRNKNIRWKL</sequence>
<evidence type="ECO:0000313" key="2">
    <source>
        <dbReference type="EMBL" id="CAH1731511.1"/>
    </source>
</evidence>
<dbReference type="EMBL" id="OU899036">
    <property type="protein sequence ID" value="CAH1731511.1"/>
    <property type="molecule type" value="Genomic_DNA"/>
</dbReference>
<feature type="coiled-coil region" evidence="1">
    <location>
        <begin position="126"/>
        <end position="237"/>
    </location>
</feature>
<evidence type="ECO:0000256" key="1">
    <source>
        <dbReference type="SAM" id="Coils"/>
    </source>
</evidence>
<keyword evidence="1" id="KW-0175">Coiled coil</keyword>